<keyword evidence="4" id="KW-0949">S-adenosyl-L-methionine</keyword>
<accession>B3EK62</accession>
<keyword evidence="2 6" id="KW-0489">Methyltransferase</keyword>
<evidence type="ECO:0000256" key="2">
    <source>
        <dbReference type="ARBA" id="ARBA00022603"/>
    </source>
</evidence>
<reference evidence="6" key="1">
    <citation type="submission" date="2008-06" db="EMBL/GenBank/DDBJ databases">
        <title>Complete sequence of Chlorobium phaeobacteroides BS1.</title>
        <authorList>
            <consortium name="US DOE Joint Genome Institute"/>
            <person name="Lucas S."/>
            <person name="Copeland A."/>
            <person name="Lapidus A."/>
            <person name="Glavina del Rio T."/>
            <person name="Dalin E."/>
            <person name="Tice H."/>
            <person name="Bruce D."/>
            <person name="Goodwin L."/>
            <person name="Pitluck S."/>
            <person name="Schmutz J."/>
            <person name="Larimer F."/>
            <person name="Land M."/>
            <person name="Hauser L."/>
            <person name="Kyrpides N."/>
            <person name="Ovchinnikova G."/>
            <person name="Li T."/>
            <person name="Liu Z."/>
            <person name="Zhao F."/>
            <person name="Overmann J."/>
            <person name="Bryant D.A."/>
            <person name="Richardson P."/>
        </authorList>
    </citation>
    <scope>NUCLEOTIDE SEQUENCE [LARGE SCALE GENOMIC DNA]</scope>
    <source>
        <strain evidence="6">BS1</strain>
    </source>
</reference>
<dbReference type="InterPro" id="IPR041698">
    <property type="entry name" value="Methyltransf_25"/>
</dbReference>
<evidence type="ECO:0000313" key="6">
    <source>
        <dbReference type="EMBL" id="ACE04489.1"/>
    </source>
</evidence>
<keyword evidence="1" id="KW-0597">Phosphoprotein</keyword>
<dbReference type="InterPro" id="IPR029063">
    <property type="entry name" value="SAM-dependent_MTases_sf"/>
</dbReference>
<keyword evidence="3 6" id="KW-0808">Transferase</keyword>
<dbReference type="SUPFAM" id="SSF53335">
    <property type="entry name" value="S-adenosyl-L-methionine-dependent methyltransferases"/>
    <property type="match status" value="1"/>
</dbReference>
<dbReference type="PANTHER" id="PTHR32183:SF6">
    <property type="entry name" value="CYSTEINE SULFINATE DESULFINASE_CYSTEINE DESULFURASE AND RELATED ENZYMES"/>
    <property type="match status" value="1"/>
</dbReference>
<dbReference type="GO" id="GO:0008757">
    <property type="term" value="F:S-adenosylmethionine-dependent methyltransferase activity"/>
    <property type="evidence" value="ECO:0007669"/>
    <property type="project" value="InterPro"/>
</dbReference>
<gene>
    <name evidence="6" type="ordered locus">Cphamn1_1566</name>
</gene>
<dbReference type="EMBL" id="CP001101">
    <property type="protein sequence ID" value="ACE04489.1"/>
    <property type="molecule type" value="Genomic_DNA"/>
</dbReference>
<dbReference type="GO" id="GO:0032259">
    <property type="term" value="P:methylation"/>
    <property type="evidence" value="ECO:0007669"/>
    <property type="project" value="UniProtKB-KW"/>
</dbReference>
<evidence type="ECO:0000256" key="3">
    <source>
        <dbReference type="ARBA" id="ARBA00022679"/>
    </source>
</evidence>
<dbReference type="eggNOG" id="COG0500">
    <property type="taxonomic scope" value="Bacteria"/>
</dbReference>
<organism evidence="6">
    <name type="scientific">Chlorobium phaeobacteroides (strain BS1)</name>
    <dbReference type="NCBI Taxonomy" id="331678"/>
    <lineage>
        <taxon>Bacteria</taxon>
        <taxon>Pseudomonadati</taxon>
        <taxon>Chlorobiota</taxon>
        <taxon>Chlorobiia</taxon>
        <taxon>Chlorobiales</taxon>
        <taxon>Chlorobiaceae</taxon>
        <taxon>Chlorobium/Pelodictyon group</taxon>
        <taxon>Chlorobium</taxon>
    </lineage>
</organism>
<protein>
    <submittedName>
        <fullName evidence="6">Methyltransferase type 11</fullName>
    </submittedName>
</protein>
<dbReference type="Pfam" id="PF13649">
    <property type="entry name" value="Methyltransf_25"/>
    <property type="match status" value="1"/>
</dbReference>
<dbReference type="OrthoDB" id="9792690at2"/>
<sequence length="199" mass="22011">MAKNEHFEERYAKGQIPWDIGRADRNLVELVEKKPVVACRALDIGCGTGDSALWLASKNFQVTGVDLSGLAIEKAREKADKSTIDCAFIEADFLVTRIDNRPFGFVFDRGCFHSLNSGEEHRAFAENVAFHLEKGGLWFSLIASADAPQRDPGPPRLSVCQIATAVEPFFEILSLASGHLDSNRPDPVRCWGCLMMKRG</sequence>
<dbReference type="HOGENOM" id="CLU_056435_4_3_10"/>
<evidence type="ECO:0000259" key="5">
    <source>
        <dbReference type="Pfam" id="PF13649"/>
    </source>
</evidence>
<evidence type="ECO:0000256" key="1">
    <source>
        <dbReference type="ARBA" id="ARBA00022553"/>
    </source>
</evidence>
<dbReference type="CDD" id="cd02440">
    <property type="entry name" value="AdoMet_MTases"/>
    <property type="match status" value="1"/>
</dbReference>
<evidence type="ECO:0000256" key="4">
    <source>
        <dbReference type="ARBA" id="ARBA00022691"/>
    </source>
</evidence>
<dbReference type="Gene3D" id="3.40.50.150">
    <property type="entry name" value="Vaccinia Virus protein VP39"/>
    <property type="match status" value="1"/>
</dbReference>
<dbReference type="InterPro" id="IPR008854">
    <property type="entry name" value="TPMT"/>
</dbReference>
<dbReference type="STRING" id="331678.Cphamn1_1566"/>
<dbReference type="PANTHER" id="PTHR32183">
    <property type="match status" value="1"/>
</dbReference>
<dbReference type="KEGG" id="cpb:Cphamn1_1566"/>
<name>B3EK62_CHLPB</name>
<dbReference type="PROSITE" id="PS51585">
    <property type="entry name" value="SAM_MT_TPMT"/>
    <property type="match status" value="1"/>
</dbReference>
<feature type="domain" description="Methyltransferase" evidence="5">
    <location>
        <begin position="42"/>
        <end position="136"/>
    </location>
</feature>
<proteinExistence type="predicted"/>
<dbReference type="AlphaFoldDB" id="B3EK62"/>